<evidence type="ECO:0000313" key="4">
    <source>
        <dbReference type="Proteomes" id="UP000194837"/>
    </source>
</evidence>
<name>A0A251Y931_9MICO</name>
<gene>
    <name evidence="3" type="ORF">BFL34_01589</name>
</gene>
<dbReference type="EMBL" id="MDJW01000008">
    <property type="protein sequence ID" value="OUE20771.1"/>
    <property type="molecule type" value="Genomic_DNA"/>
</dbReference>
<proteinExistence type="predicted"/>
<evidence type="ECO:0000313" key="3">
    <source>
        <dbReference type="EMBL" id="OUE20771.1"/>
    </source>
</evidence>
<protein>
    <submittedName>
        <fullName evidence="3">Uncharacterized protein</fullName>
    </submittedName>
</protein>
<reference evidence="3 4" key="1">
    <citation type="submission" date="2016-08" db="EMBL/GenBank/DDBJ databases">
        <title>Genome sequence of Clavibacter michiganensis spp strain CFBP7494.</title>
        <authorList>
            <person name="Thapa S.P."/>
            <person name="Coaker G."/>
            <person name="Jacques M.-A."/>
        </authorList>
    </citation>
    <scope>NUCLEOTIDE SEQUENCE [LARGE SCALE GENOMIC DNA]</scope>
    <source>
        <strain evidence="3">CFBP7494</strain>
    </source>
</reference>
<comment type="caution">
    <text evidence="3">The sequence shown here is derived from an EMBL/GenBank/DDBJ whole genome shotgun (WGS) entry which is preliminary data.</text>
</comment>
<accession>A0A251Y931</accession>
<keyword evidence="2" id="KW-0472">Membrane</keyword>
<dbReference type="RefSeq" id="WP_086521343.1">
    <property type="nucleotide sequence ID" value="NZ_MDJW01000008.1"/>
</dbReference>
<keyword evidence="2" id="KW-1133">Transmembrane helix</keyword>
<keyword evidence="2" id="KW-0812">Transmembrane</keyword>
<sequence length="96" mass="9675">MTAASRARWSAAAAVLLVVGALAIGVWSGTCVDYAAFPGECTSEPALGWPGAILTAVVCASAAVLCLRRAARRGVPRGGAAADPDRPADEDPVTPR</sequence>
<evidence type="ECO:0000256" key="1">
    <source>
        <dbReference type="SAM" id="MobiDB-lite"/>
    </source>
</evidence>
<evidence type="ECO:0000256" key="2">
    <source>
        <dbReference type="SAM" id="Phobius"/>
    </source>
</evidence>
<dbReference type="Proteomes" id="UP000194837">
    <property type="component" value="Unassembled WGS sequence"/>
</dbReference>
<feature type="transmembrane region" description="Helical" evidence="2">
    <location>
        <begin position="47"/>
        <end position="67"/>
    </location>
</feature>
<dbReference type="AlphaFoldDB" id="A0A251Y931"/>
<organism evidence="3 4">
    <name type="scientific">Clavibacter michiganensis</name>
    <dbReference type="NCBI Taxonomy" id="28447"/>
    <lineage>
        <taxon>Bacteria</taxon>
        <taxon>Bacillati</taxon>
        <taxon>Actinomycetota</taxon>
        <taxon>Actinomycetes</taxon>
        <taxon>Micrococcales</taxon>
        <taxon>Microbacteriaceae</taxon>
        <taxon>Clavibacter</taxon>
    </lineage>
</organism>
<feature type="region of interest" description="Disordered" evidence="1">
    <location>
        <begin position="73"/>
        <end position="96"/>
    </location>
</feature>